<keyword evidence="8" id="KW-1185">Reference proteome</keyword>
<sequence>MTFFDGSYKKPRNVNLGNRSTITQRDLLLKAQIERENREQERLRWKCAIKIESFWRGRREVQLAKDAERLVWDSSALDLIHIHRQTQSLLFFFNPRLDLGRLDALSTALLAADRNGTITPVSAHVPMQLTDQTLTQPVPLFVSAFLQQTPSFVSEWIYLLEKLLLLCVANSIINDNGIVLNLADYCVTGGLYRSIGEYLGSIATERKLRPLVSLMVDVVNQTLNLPLTIGHSRAFASEILTIPLLPLRIPLDAVSTLSATMPFDVILREIAAADLIQLIKNTNKVTETDGVGSLLTNILMFGQSRISTMSPETLFDYVTALQKLLLSSSDLFFERRDPTVLDASIDLGDEDEIMMPLNSQKASKPTLDRRLLKWLNILFDPAHMTAIMRLMTTVALTSVSVVDSIAPIVNFFLALIDRWPGRKLEVMAIVGATGDIVGILCDKLMPAWEARFGGRVSFDAITDPSNASLWSVLVFVCELYSRMLMTMGDDEFFGEKTSLKLNMVVSLSRVLKNVTFGLYWNDSGLVAPLYISGTTLVMQLMRQLFTQLLFSLHSRDSRRPFAPPNHWLSTSEIDLPSFMAAAVLDDSGDLSSRQMRVVGPRQAILNNTPFVIPFENRVSIFREEGIDNEWHMAVASATIRRKYIFEDGYTYLNALGPRLKNKIAITFVDDNGMVEAGIDGGGLFKEFLTGLSKQAFDMNYGLMCETKDHLLYPSPQSYATQEAQLLQYQFLGRILGKALYEGVLVDVSFAKFFLSKWLGRQSYLDDLPSLDPELYQSLMFLKNYTGDVEKDLTLTFTKDENEFGTTRSIELIPGGGSIPVTRDNRIRYIYLVANYWLNQQIDKQCRAFFHGLVDLIDPRWLKMFNQEELQILIGGASMPIDLRDLQQHIDYQGGFSTEHPTIKAFWKVVDGFSEEEKQLLLKFVTSCARPPLLGFGALRPLLCIRNAGDEEERLPSASTCVNLLKLPAYKSAEKLNQKLIYAITSNAGFDLS</sequence>
<dbReference type="PANTHER" id="PTHR45700">
    <property type="entry name" value="UBIQUITIN-PROTEIN LIGASE E3C"/>
    <property type="match status" value="1"/>
</dbReference>
<dbReference type="GO" id="GO:0000209">
    <property type="term" value="P:protein polyubiquitination"/>
    <property type="evidence" value="ECO:0007669"/>
    <property type="project" value="InterPro"/>
</dbReference>
<organism evidence="7 8">
    <name type="scientific">Synchytrium microbalum</name>
    <dbReference type="NCBI Taxonomy" id="1806994"/>
    <lineage>
        <taxon>Eukaryota</taxon>
        <taxon>Fungi</taxon>
        <taxon>Fungi incertae sedis</taxon>
        <taxon>Chytridiomycota</taxon>
        <taxon>Chytridiomycota incertae sedis</taxon>
        <taxon>Chytridiomycetes</taxon>
        <taxon>Synchytriales</taxon>
        <taxon>Synchytriaceae</taxon>
        <taxon>Synchytrium</taxon>
    </lineage>
</organism>
<dbReference type="InterPro" id="IPR044611">
    <property type="entry name" value="E3A/B/C-like"/>
</dbReference>
<keyword evidence="4 5" id="KW-0833">Ubl conjugation pathway</keyword>
<evidence type="ECO:0000313" key="8">
    <source>
        <dbReference type="Proteomes" id="UP000319731"/>
    </source>
</evidence>
<comment type="catalytic activity">
    <reaction evidence="1">
        <text>S-ubiquitinyl-[E2 ubiquitin-conjugating enzyme]-L-cysteine + [acceptor protein]-L-lysine = [E2 ubiquitin-conjugating enzyme]-L-cysteine + N(6)-ubiquitinyl-[acceptor protein]-L-lysine.</text>
        <dbReference type="EC" id="2.3.2.26"/>
    </reaction>
</comment>
<evidence type="ECO:0000256" key="4">
    <source>
        <dbReference type="ARBA" id="ARBA00022786"/>
    </source>
</evidence>
<evidence type="ECO:0000313" key="7">
    <source>
        <dbReference type="EMBL" id="TPX30115.1"/>
    </source>
</evidence>
<dbReference type="EMBL" id="QEAO01000097">
    <property type="protein sequence ID" value="TPX30115.1"/>
    <property type="molecule type" value="Genomic_DNA"/>
</dbReference>
<evidence type="ECO:0000259" key="6">
    <source>
        <dbReference type="PROSITE" id="PS50237"/>
    </source>
</evidence>
<proteinExistence type="predicted"/>
<dbReference type="SUPFAM" id="SSF56204">
    <property type="entry name" value="Hect, E3 ligase catalytic domain"/>
    <property type="match status" value="1"/>
</dbReference>
<feature type="active site" description="Glycyl thioester intermediate" evidence="5">
    <location>
        <position position="960"/>
    </location>
</feature>
<dbReference type="RefSeq" id="XP_031021853.1">
    <property type="nucleotide sequence ID" value="XM_031172174.1"/>
</dbReference>
<dbReference type="SMART" id="SM00119">
    <property type="entry name" value="HECTc"/>
    <property type="match status" value="1"/>
</dbReference>
<name>A0A507BXN8_9FUNG</name>
<dbReference type="GO" id="GO:0061630">
    <property type="term" value="F:ubiquitin protein ligase activity"/>
    <property type="evidence" value="ECO:0007669"/>
    <property type="project" value="UniProtKB-EC"/>
</dbReference>
<evidence type="ECO:0000256" key="2">
    <source>
        <dbReference type="ARBA" id="ARBA00012485"/>
    </source>
</evidence>
<dbReference type="CDD" id="cd00078">
    <property type="entry name" value="HECTc"/>
    <property type="match status" value="1"/>
</dbReference>
<accession>A0A507BXN8</accession>
<evidence type="ECO:0000256" key="1">
    <source>
        <dbReference type="ARBA" id="ARBA00000885"/>
    </source>
</evidence>
<dbReference type="Gene3D" id="3.30.2160.10">
    <property type="entry name" value="Hect, E3 ligase catalytic domain"/>
    <property type="match status" value="1"/>
</dbReference>
<evidence type="ECO:0000256" key="5">
    <source>
        <dbReference type="PROSITE-ProRule" id="PRU00104"/>
    </source>
</evidence>
<dbReference type="Pfam" id="PF00632">
    <property type="entry name" value="HECT"/>
    <property type="match status" value="1"/>
</dbReference>
<dbReference type="OrthoDB" id="8068875at2759"/>
<keyword evidence="3" id="KW-0808">Transferase</keyword>
<protein>
    <recommendedName>
        <fullName evidence="2">HECT-type E3 ubiquitin transferase</fullName>
        <ecNumber evidence="2">2.3.2.26</ecNumber>
    </recommendedName>
</protein>
<dbReference type="AlphaFoldDB" id="A0A507BXN8"/>
<dbReference type="PROSITE" id="PS50237">
    <property type="entry name" value="HECT"/>
    <property type="match status" value="1"/>
</dbReference>
<dbReference type="PANTHER" id="PTHR45700:SF2">
    <property type="entry name" value="UBIQUITIN-PROTEIN LIGASE E3C"/>
    <property type="match status" value="1"/>
</dbReference>
<dbReference type="InterPro" id="IPR000569">
    <property type="entry name" value="HECT_dom"/>
</dbReference>
<dbReference type="Gene3D" id="3.90.1750.10">
    <property type="entry name" value="Hect, E3 ligase catalytic domains"/>
    <property type="match status" value="1"/>
</dbReference>
<dbReference type="STRING" id="1806994.A0A507BXN8"/>
<dbReference type="FunFam" id="3.30.2410.10:FF:000011">
    <property type="entry name" value="Putative Ubiquitin-protein ligase E3C"/>
    <property type="match status" value="1"/>
</dbReference>
<dbReference type="EC" id="2.3.2.26" evidence="2"/>
<dbReference type="InterPro" id="IPR035983">
    <property type="entry name" value="Hect_E3_ubiquitin_ligase"/>
</dbReference>
<evidence type="ECO:0000256" key="3">
    <source>
        <dbReference type="ARBA" id="ARBA00022679"/>
    </source>
</evidence>
<comment type="caution">
    <text evidence="7">The sequence shown here is derived from an EMBL/GenBank/DDBJ whole genome shotgun (WGS) entry which is preliminary data.</text>
</comment>
<dbReference type="GeneID" id="42007471"/>
<dbReference type="Proteomes" id="UP000319731">
    <property type="component" value="Unassembled WGS sequence"/>
</dbReference>
<dbReference type="Gene3D" id="3.30.2410.10">
    <property type="entry name" value="Hect, E3 ligase catalytic domain"/>
    <property type="match status" value="1"/>
</dbReference>
<reference evidence="7 8" key="1">
    <citation type="journal article" date="2019" name="Sci. Rep.">
        <title>Comparative genomics of chytrid fungi reveal insights into the obligate biotrophic and pathogenic lifestyle of Synchytrium endobioticum.</title>
        <authorList>
            <person name="van de Vossenberg B.T.L.H."/>
            <person name="Warris S."/>
            <person name="Nguyen H.D.T."/>
            <person name="van Gent-Pelzer M.P.E."/>
            <person name="Joly D.L."/>
            <person name="van de Geest H.C."/>
            <person name="Bonants P.J.M."/>
            <person name="Smith D.S."/>
            <person name="Levesque C.A."/>
            <person name="van der Lee T.A.J."/>
        </authorList>
    </citation>
    <scope>NUCLEOTIDE SEQUENCE [LARGE SCALE GENOMIC DNA]</scope>
    <source>
        <strain evidence="7 8">JEL517</strain>
    </source>
</reference>
<dbReference type="GO" id="GO:0006511">
    <property type="term" value="P:ubiquitin-dependent protein catabolic process"/>
    <property type="evidence" value="ECO:0007669"/>
    <property type="project" value="TreeGrafter"/>
</dbReference>
<feature type="domain" description="HECT" evidence="6">
    <location>
        <begin position="659"/>
        <end position="992"/>
    </location>
</feature>
<dbReference type="FunFam" id="3.30.2160.10:FF:000002">
    <property type="entry name" value="Putative Ubiquitin-protein ligase E3C"/>
    <property type="match status" value="1"/>
</dbReference>
<gene>
    <name evidence="7" type="ORF">SmJEL517_g06248</name>
</gene>